<reference evidence="1" key="1">
    <citation type="journal article" date="2023" name="IScience">
        <title>Live-bearing cockroach genome reveals convergent evolutionary mechanisms linked to viviparity in insects and beyond.</title>
        <authorList>
            <person name="Fouks B."/>
            <person name="Harrison M.C."/>
            <person name="Mikhailova A.A."/>
            <person name="Marchal E."/>
            <person name="English S."/>
            <person name="Carruthers M."/>
            <person name="Jennings E.C."/>
            <person name="Chiamaka E.L."/>
            <person name="Frigard R.A."/>
            <person name="Pippel M."/>
            <person name="Attardo G.M."/>
            <person name="Benoit J.B."/>
            <person name="Bornberg-Bauer E."/>
            <person name="Tobe S.S."/>
        </authorList>
    </citation>
    <scope>NUCLEOTIDE SEQUENCE</scope>
    <source>
        <strain evidence="1">Stay&amp;Tobe</strain>
    </source>
</reference>
<dbReference type="EMBL" id="JASPKZ010003051">
    <property type="protein sequence ID" value="KAJ9594355.1"/>
    <property type="molecule type" value="Genomic_DNA"/>
</dbReference>
<accession>A0AAD8EKU0</accession>
<evidence type="ECO:0000313" key="1">
    <source>
        <dbReference type="EMBL" id="KAJ9594355.1"/>
    </source>
</evidence>
<organism evidence="1 2">
    <name type="scientific">Diploptera punctata</name>
    <name type="common">Pacific beetle cockroach</name>
    <dbReference type="NCBI Taxonomy" id="6984"/>
    <lineage>
        <taxon>Eukaryota</taxon>
        <taxon>Metazoa</taxon>
        <taxon>Ecdysozoa</taxon>
        <taxon>Arthropoda</taxon>
        <taxon>Hexapoda</taxon>
        <taxon>Insecta</taxon>
        <taxon>Pterygota</taxon>
        <taxon>Neoptera</taxon>
        <taxon>Polyneoptera</taxon>
        <taxon>Dictyoptera</taxon>
        <taxon>Blattodea</taxon>
        <taxon>Blaberoidea</taxon>
        <taxon>Blaberidae</taxon>
        <taxon>Diplopterinae</taxon>
        <taxon>Diploptera</taxon>
    </lineage>
</organism>
<reference evidence="1" key="2">
    <citation type="submission" date="2023-05" db="EMBL/GenBank/DDBJ databases">
        <authorList>
            <person name="Fouks B."/>
        </authorList>
    </citation>
    <scope>NUCLEOTIDE SEQUENCE</scope>
    <source>
        <strain evidence="1">Stay&amp;Tobe</strain>
        <tissue evidence="1">Testes</tissue>
    </source>
</reference>
<sequence>GYTEMVLQDLGLRCFNKPRIVSSVHTIPVDSIPALSLTTSDHNGIKLEPNRIHSNVQNITTVTIYKSYHSVVLRFSCGSHWADRSRVAALATSLTPILPRLRTVTAHMGPPLLAEPSPVLSLVISKSRGSVVAHVAACRMGARRHLIIIPSDDGQIMSQIAIHAGPGKRSQIVTTDSSLYMLAAIFLPP</sequence>
<dbReference type="Proteomes" id="UP001233999">
    <property type="component" value="Unassembled WGS sequence"/>
</dbReference>
<comment type="caution">
    <text evidence="1">The sequence shown here is derived from an EMBL/GenBank/DDBJ whole genome shotgun (WGS) entry which is preliminary data.</text>
</comment>
<gene>
    <name evidence="1" type="ORF">L9F63_014231</name>
</gene>
<name>A0AAD8EKU0_DIPPU</name>
<proteinExistence type="predicted"/>
<protein>
    <submittedName>
        <fullName evidence="1">Uncharacterized protein</fullName>
    </submittedName>
</protein>
<evidence type="ECO:0000313" key="2">
    <source>
        <dbReference type="Proteomes" id="UP001233999"/>
    </source>
</evidence>
<feature type="non-terminal residue" evidence="1">
    <location>
        <position position="1"/>
    </location>
</feature>
<dbReference type="AlphaFoldDB" id="A0AAD8EKU0"/>
<feature type="non-terminal residue" evidence="1">
    <location>
        <position position="189"/>
    </location>
</feature>
<keyword evidence="2" id="KW-1185">Reference proteome</keyword>